<dbReference type="Proteomes" id="UP000075321">
    <property type="component" value="Unassembled WGS sequence"/>
</dbReference>
<sequence length="340" mass="37331">MKWLFLAIGIVLLVSAASDLLWTTLWVEGGAGPLTSRLMAWTWRVFRRVCRQNSRALALAGPVIFVLTLLVWITLLWGGWTLVFAGGESTVIDTMNRGPISWSDRLYFAGYTMFTLGNGDFVPREGIWQFVTVLATGSGMLVVTLTVSYTLSVLDAVTQKRSFASGVTGLGTHSNALVRTAWDGEGFSGLDLPLDTYVSQLNTLTSNHKAYPVLHYFYSQRAEQSPVVAIAALDEALTIFCFGISKEYRPNNVIVTNARSSVQSYLETLHSAFIHPADEAPPPPDLGPLRESGLPTTTNEAFLAELETLTNRRRTLLGLINSDARQWPSSEIPPEEAENG</sequence>
<evidence type="ECO:0000259" key="2">
    <source>
        <dbReference type="Pfam" id="PF07885"/>
    </source>
</evidence>
<evidence type="ECO:0000256" key="1">
    <source>
        <dbReference type="SAM" id="Phobius"/>
    </source>
</evidence>
<feature type="transmembrane region" description="Helical" evidence="1">
    <location>
        <begin position="127"/>
        <end position="151"/>
    </location>
</feature>
<keyword evidence="4" id="KW-1185">Reference proteome</keyword>
<dbReference type="Pfam" id="PF07885">
    <property type="entry name" value="Ion_trans_2"/>
    <property type="match status" value="1"/>
</dbReference>
<evidence type="ECO:0000313" key="4">
    <source>
        <dbReference type="Proteomes" id="UP000075321"/>
    </source>
</evidence>
<name>A0A151AB42_9EURY</name>
<feature type="transmembrane region" description="Helical" evidence="1">
    <location>
        <begin position="58"/>
        <end position="80"/>
    </location>
</feature>
<dbReference type="PATRIC" id="fig|1008153.3.peg.3388"/>
<keyword evidence="1" id="KW-1133">Transmembrane helix</keyword>
<keyword evidence="1" id="KW-0812">Transmembrane</keyword>
<protein>
    <submittedName>
        <fullName evidence="3">Ion channel</fullName>
    </submittedName>
</protein>
<dbReference type="EMBL" id="LTAZ01000012">
    <property type="protein sequence ID" value="KYH24855.1"/>
    <property type="molecule type" value="Genomic_DNA"/>
</dbReference>
<dbReference type="InterPro" id="IPR013099">
    <property type="entry name" value="K_chnl_dom"/>
</dbReference>
<dbReference type="SUPFAM" id="SSF81324">
    <property type="entry name" value="Voltage-gated potassium channels"/>
    <property type="match status" value="1"/>
</dbReference>
<dbReference type="RefSeq" id="WP_066384581.1">
    <property type="nucleotide sequence ID" value="NZ_LTAZ01000012.1"/>
</dbReference>
<feature type="domain" description="Potassium channel" evidence="2">
    <location>
        <begin position="82"/>
        <end position="154"/>
    </location>
</feature>
<comment type="caution">
    <text evidence="3">The sequence shown here is derived from an EMBL/GenBank/DDBJ whole genome shotgun (WGS) entry which is preliminary data.</text>
</comment>
<reference evidence="3 4" key="1">
    <citation type="submission" date="2016-02" db="EMBL/GenBank/DDBJ databases">
        <title>Genome sequence of Halalkalicoccus paucihalophilus DSM 24557.</title>
        <authorList>
            <person name="Poehlein A."/>
            <person name="Daniel R."/>
        </authorList>
    </citation>
    <scope>NUCLEOTIDE SEQUENCE [LARGE SCALE GENOMIC DNA]</scope>
    <source>
        <strain evidence="3 4">DSM 24557</strain>
    </source>
</reference>
<dbReference type="AlphaFoldDB" id="A0A151AB42"/>
<proteinExistence type="predicted"/>
<dbReference type="Gene3D" id="1.10.287.70">
    <property type="match status" value="1"/>
</dbReference>
<organism evidence="3 4">
    <name type="scientific">Halalkalicoccus paucihalophilus</name>
    <dbReference type="NCBI Taxonomy" id="1008153"/>
    <lineage>
        <taxon>Archaea</taxon>
        <taxon>Methanobacteriati</taxon>
        <taxon>Methanobacteriota</taxon>
        <taxon>Stenosarchaea group</taxon>
        <taxon>Halobacteria</taxon>
        <taxon>Halobacteriales</taxon>
        <taxon>Halococcaceae</taxon>
        <taxon>Halalkalicoccus</taxon>
    </lineage>
</organism>
<accession>A0A151AB42</accession>
<keyword evidence="1" id="KW-0472">Membrane</keyword>
<dbReference type="OrthoDB" id="263876at2157"/>
<evidence type="ECO:0000313" key="3">
    <source>
        <dbReference type="EMBL" id="KYH24855.1"/>
    </source>
</evidence>
<gene>
    <name evidence="3" type="ORF">HAPAU_32320</name>
</gene>